<feature type="compositionally biased region" description="Low complexity" evidence="1">
    <location>
        <begin position="15"/>
        <end position="26"/>
    </location>
</feature>
<evidence type="ECO:0000313" key="3">
    <source>
        <dbReference type="Proteomes" id="UP001153069"/>
    </source>
</evidence>
<comment type="caution">
    <text evidence="2">The sequence shown here is derived from an EMBL/GenBank/DDBJ whole genome shotgun (WGS) entry which is preliminary data.</text>
</comment>
<gene>
    <name evidence="2" type="ORF">SEMRO_317_G115690.1</name>
</gene>
<keyword evidence="3" id="KW-1185">Reference proteome</keyword>
<feature type="compositionally biased region" description="Basic and acidic residues" evidence="1">
    <location>
        <begin position="46"/>
        <end position="59"/>
    </location>
</feature>
<organism evidence="2 3">
    <name type="scientific">Seminavis robusta</name>
    <dbReference type="NCBI Taxonomy" id="568900"/>
    <lineage>
        <taxon>Eukaryota</taxon>
        <taxon>Sar</taxon>
        <taxon>Stramenopiles</taxon>
        <taxon>Ochrophyta</taxon>
        <taxon>Bacillariophyta</taxon>
        <taxon>Bacillariophyceae</taxon>
        <taxon>Bacillariophycidae</taxon>
        <taxon>Naviculales</taxon>
        <taxon>Naviculaceae</taxon>
        <taxon>Seminavis</taxon>
    </lineage>
</organism>
<accession>A0A9N8HAE5</accession>
<feature type="compositionally biased region" description="Polar residues" evidence="1">
    <location>
        <begin position="71"/>
        <end position="88"/>
    </location>
</feature>
<dbReference type="EMBL" id="CAICTM010000316">
    <property type="protein sequence ID" value="CAB9507698.1"/>
    <property type="molecule type" value="Genomic_DNA"/>
</dbReference>
<feature type="region of interest" description="Disordered" evidence="1">
    <location>
        <begin position="1"/>
        <end position="96"/>
    </location>
</feature>
<dbReference type="OrthoDB" id="46372at2759"/>
<protein>
    <submittedName>
        <fullName evidence="2">Uncharacterized protein</fullName>
    </submittedName>
</protein>
<reference evidence="2" key="1">
    <citation type="submission" date="2020-06" db="EMBL/GenBank/DDBJ databases">
        <authorList>
            <consortium name="Plant Systems Biology data submission"/>
        </authorList>
    </citation>
    <scope>NUCLEOTIDE SEQUENCE</scope>
    <source>
        <strain evidence="2">D6</strain>
    </source>
</reference>
<feature type="compositionally biased region" description="Polar residues" evidence="1">
    <location>
        <begin position="1"/>
        <end position="14"/>
    </location>
</feature>
<evidence type="ECO:0000313" key="2">
    <source>
        <dbReference type="EMBL" id="CAB9507698.1"/>
    </source>
</evidence>
<dbReference type="Proteomes" id="UP001153069">
    <property type="component" value="Unassembled WGS sequence"/>
</dbReference>
<feature type="compositionally biased region" description="Basic and acidic residues" evidence="1">
    <location>
        <begin position="557"/>
        <end position="568"/>
    </location>
</feature>
<proteinExistence type="predicted"/>
<dbReference type="AlphaFoldDB" id="A0A9N8HAE5"/>
<sequence>MFLSSTSRAANKQISSLSSTRRNNNNVEDKMRQPVSPSEGGPVIKFMDDHHHDEEKKEDETDAFLPKKKQSSALTDKTNDINNDQSYSSKDKQPKPTTNFLTFCQNKIVKQTLTIMASLMAVLFLLKTISPSTSTFQNSNDTTKSYAYYTHPNSRINNRHKSSNKQPFISWEMQAHIPYKPTYQETFNQAYRCNPGGYMDRVPLRPELEPKLWFQTKLQTSLHILVMGDSVAMQLGELLQEAMGVQVENRVLLRQLDGEDETHESLFWGTTNQGGGGSGGFRILHWWLRRNQGKPLPETSGGGWRMADVDKLLQNMKTMKQHQVAMTSGKGIDVPDQAMDVLVFRVSQPWMGWETIDAGGMQKTIEVAHEQLKVKVVVFLTIPFSNNIVDKTDILTMQKKNAMMKQFAADYAKNPFKGVTVMVLDLGQLHDSVMKVHAKGLGYKFKSSNDYDFGLDILKPRADYYSHSIGHVCGERAPTKAQGCKHYNMITFDGQHLCMKTFGGRLFAGLACVTRCAYAYGDDESATDDLRECEHACNDQYMSLEEIDESMFVAPPPEDKDERQRRHE</sequence>
<name>A0A9N8HAE5_9STRA</name>
<feature type="region of interest" description="Disordered" evidence="1">
    <location>
        <begin position="548"/>
        <end position="568"/>
    </location>
</feature>
<evidence type="ECO:0000256" key="1">
    <source>
        <dbReference type="SAM" id="MobiDB-lite"/>
    </source>
</evidence>